<dbReference type="SMART" id="SM00450">
    <property type="entry name" value="RHOD"/>
    <property type="match status" value="2"/>
</dbReference>
<sequence>MALSHLISASALAQALEDSRAAGAPRLVVVDCRFDLMAPAWGREAFLQQHVPGALYFSLDDDLSGPHTGRNGRHPLPGIEAFAQRLGQAGIDADTTVIAYDQGALMMAARLWWMLRWLGHGKVNVLDGGMPAWLAAGLPTESGAAQPIAARHYAAQPRSDMLVTAVQVQAALGQGQQRLIDARAPERYRGEVEPLDRVPGHIPGALNRPFTANLEQGLLVPVARLRAEFAPLLDGVSPAQVVHTCGSGVSAAANVLAMEEAGLTGSRLYAGSWSEWSSDPERPVETGNAPSNAL</sequence>
<dbReference type="InterPro" id="IPR045078">
    <property type="entry name" value="TST/MPST-like"/>
</dbReference>
<comment type="caution">
    <text evidence="5">The sequence shown here is derived from an EMBL/GenBank/DDBJ whole genome shotgun (WGS) entry which is preliminary data.</text>
</comment>
<dbReference type="FunFam" id="3.40.250.10:FF:000035">
    <property type="entry name" value="Thiosulfate sulfurtransferase"/>
    <property type="match status" value="1"/>
</dbReference>
<dbReference type="Pfam" id="PF00581">
    <property type="entry name" value="Rhodanese"/>
    <property type="match status" value="2"/>
</dbReference>
<feature type="domain" description="Rhodanese" evidence="4">
    <location>
        <begin position="173"/>
        <end position="285"/>
    </location>
</feature>
<evidence type="ECO:0000313" key="5">
    <source>
        <dbReference type="EMBL" id="THJ34600.1"/>
    </source>
</evidence>
<feature type="region of interest" description="Disordered" evidence="3">
    <location>
        <begin position="274"/>
        <end position="294"/>
    </location>
</feature>
<dbReference type="OrthoDB" id="9781034at2"/>
<dbReference type="InterPro" id="IPR001307">
    <property type="entry name" value="Thiosulphate_STrfase_CS"/>
</dbReference>
<dbReference type="PROSITE" id="PS50206">
    <property type="entry name" value="RHODANESE_3"/>
    <property type="match status" value="2"/>
</dbReference>
<dbReference type="GO" id="GO:0004792">
    <property type="term" value="F:thiosulfate-cyanide sulfurtransferase activity"/>
    <property type="evidence" value="ECO:0007669"/>
    <property type="project" value="InterPro"/>
</dbReference>
<accession>A0A4S5BQ43</accession>
<dbReference type="RefSeq" id="WP_136405810.1">
    <property type="nucleotide sequence ID" value="NZ_SSWX01000006.1"/>
</dbReference>
<reference evidence="5 6" key="1">
    <citation type="submission" date="2019-04" db="EMBL/GenBank/DDBJ databases">
        <title>Lampropedia sp YIM MLB12 draf genome.</title>
        <authorList>
            <person name="Wang Y.-X."/>
        </authorList>
    </citation>
    <scope>NUCLEOTIDE SEQUENCE [LARGE SCALE GENOMIC DNA]</scope>
    <source>
        <strain evidence="5 6">YIM MLB12</strain>
    </source>
</reference>
<keyword evidence="2" id="KW-0677">Repeat</keyword>
<dbReference type="InterPro" id="IPR036873">
    <property type="entry name" value="Rhodanese-like_dom_sf"/>
</dbReference>
<evidence type="ECO:0000313" key="6">
    <source>
        <dbReference type="Proteomes" id="UP000306236"/>
    </source>
</evidence>
<dbReference type="PANTHER" id="PTHR11364">
    <property type="entry name" value="THIOSULFATE SULFERTANSFERASE"/>
    <property type="match status" value="1"/>
</dbReference>
<proteinExistence type="predicted"/>
<dbReference type="SUPFAM" id="SSF52821">
    <property type="entry name" value="Rhodanese/Cell cycle control phosphatase"/>
    <property type="match status" value="2"/>
</dbReference>
<dbReference type="Gene3D" id="3.40.250.10">
    <property type="entry name" value="Rhodanese-like domain"/>
    <property type="match status" value="2"/>
</dbReference>
<keyword evidence="6" id="KW-1185">Reference proteome</keyword>
<feature type="domain" description="Rhodanese" evidence="4">
    <location>
        <begin position="23"/>
        <end position="142"/>
    </location>
</feature>
<dbReference type="CDD" id="cd01448">
    <property type="entry name" value="TST_Repeat_1"/>
    <property type="match status" value="1"/>
</dbReference>
<evidence type="ECO:0000259" key="4">
    <source>
        <dbReference type="PROSITE" id="PS50206"/>
    </source>
</evidence>
<gene>
    <name evidence="5" type="ORF">E8K88_06360</name>
</gene>
<name>A0A4S5BQ43_9BURK</name>
<organism evidence="5 6">
    <name type="scientific">Lampropedia aestuarii</name>
    <dbReference type="NCBI Taxonomy" id="2562762"/>
    <lineage>
        <taxon>Bacteria</taxon>
        <taxon>Pseudomonadati</taxon>
        <taxon>Pseudomonadota</taxon>
        <taxon>Betaproteobacteria</taxon>
        <taxon>Burkholderiales</taxon>
        <taxon>Comamonadaceae</taxon>
        <taxon>Lampropedia</taxon>
    </lineage>
</organism>
<dbReference type="EMBL" id="SSWX01000006">
    <property type="protein sequence ID" value="THJ34600.1"/>
    <property type="molecule type" value="Genomic_DNA"/>
</dbReference>
<dbReference type="CDD" id="cd01449">
    <property type="entry name" value="TST_Repeat_2"/>
    <property type="match status" value="1"/>
</dbReference>
<evidence type="ECO:0000256" key="1">
    <source>
        <dbReference type="ARBA" id="ARBA00022679"/>
    </source>
</evidence>
<dbReference type="PROSITE" id="PS00380">
    <property type="entry name" value="RHODANESE_1"/>
    <property type="match status" value="1"/>
</dbReference>
<dbReference type="InterPro" id="IPR001763">
    <property type="entry name" value="Rhodanese-like_dom"/>
</dbReference>
<dbReference type="Proteomes" id="UP000306236">
    <property type="component" value="Unassembled WGS sequence"/>
</dbReference>
<keyword evidence="1 5" id="KW-0808">Transferase</keyword>
<protein>
    <submittedName>
        <fullName evidence="5">Sulfurtransferase</fullName>
    </submittedName>
</protein>
<evidence type="ECO:0000256" key="3">
    <source>
        <dbReference type="SAM" id="MobiDB-lite"/>
    </source>
</evidence>
<evidence type="ECO:0000256" key="2">
    <source>
        <dbReference type="ARBA" id="ARBA00022737"/>
    </source>
</evidence>
<dbReference type="PANTHER" id="PTHR11364:SF27">
    <property type="entry name" value="SULFURTRANSFERASE"/>
    <property type="match status" value="1"/>
</dbReference>
<dbReference type="AlphaFoldDB" id="A0A4S5BQ43"/>